<reference evidence="4" key="1">
    <citation type="submission" date="2021-08" db="EMBL/GenBank/DDBJ databases">
        <title>WGS assembly of Ceratopteris richardii.</title>
        <authorList>
            <person name="Marchant D.B."/>
            <person name="Chen G."/>
            <person name="Jenkins J."/>
            <person name="Shu S."/>
            <person name="Leebens-Mack J."/>
            <person name="Grimwood J."/>
            <person name="Schmutz J."/>
            <person name="Soltis P."/>
            <person name="Soltis D."/>
            <person name="Chen Z.-H."/>
        </authorList>
    </citation>
    <scope>NUCLEOTIDE SEQUENCE</scope>
    <source>
        <strain evidence="4">Whitten #5841</strain>
        <tissue evidence="4">Leaf</tissue>
    </source>
</reference>
<dbReference type="OMA" id="ICHEWLT"/>
<proteinExistence type="predicted"/>
<feature type="compositionally biased region" description="Basic and acidic residues" evidence="1">
    <location>
        <begin position="291"/>
        <end position="308"/>
    </location>
</feature>
<comment type="caution">
    <text evidence="4">The sequence shown here is derived from an EMBL/GenBank/DDBJ whole genome shotgun (WGS) entry which is preliminary data.</text>
</comment>
<evidence type="ECO:0000259" key="3">
    <source>
        <dbReference type="Pfam" id="PF04783"/>
    </source>
</evidence>
<dbReference type="InterPro" id="IPR006868">
    <property type="entry name" value="DUF630"/>
</dbReference>
<dbReference type="Pfam" id="PF04782">
    <property type="entry name" value="DUF632"/>
    <property type="match status" value="1"/>
</dbReference>
<protein>
    <recommendedName>
        <fullName evidence="6">Nitrate regulatory gene2 protein-like</fullName>
    </recommendedName>
</protein>
<dbReference type="PANTHER" id="PTHR21450">
    <property type="entry name" value="PROTEIN ALTERED PHOSPHATE STARVATION RESPONSE 1"/>
    <property type="match status" value="1"/>
</dbReference>
<dbReference type="EMBL" id="CM035408">
    <property type="protein sequence ID" value="KAH7441970.1"/>
    <property type="molecule type" value="Genomic_DNA"/>
</dbReference>
<evidence type="ECO:0000313" key="5">
    <source>
        <dbReference type="Proteomes" id="UP000825935"/>
    </source>
</evidence>
<dbReference type="AlphaFoldDB" id="A0A8T2V441"/>
<feature type="region of interest" description="Disordered" evidence="1">
    <location>
        <begin position="138"/>
        <end position="186"/>
    </location>
</feature>
<dbReference type="InterPro" id="IPR006867">
    <property type="entry name" value="DUF632"/>
</dbReference>
<feature type="domain" description="DUF630" evidence="3">
    <location>
        <begin position="1"/>
        <end position="59"/>
    </location>
</feature>
<organism evidence="4 5">
    <name type="scientific">Ceratopteris richardii</name>
    <name type="common">Triangle waterfern</name>
    <dbReference type="NCBI Taxonomy" id="49495"/>
    <lineage>
        <taxon>Eukaryota</taxon>
        <taxon>Viridiplantae</taxon>
        <taxon>Streptophyta</taxon>
        <taxon>Embryophyta</taxon>
        <taxon>Tracheophyta</taxon>
        <taxon>Polypodiopsida</taxon>
        <taxon>Polypodiidae</taxon>
        <taxon>Polypodiales</taxon>
        <taxon>Pteridineae</taxon>
        <taxon>Pteridaceae</taxon>
        <taxon>Parkerioideae</taxon>
        <taxon>Ceratopteris</taxon>
    </lineage>
</organism>
<dbReference type="OrthoDB" id="1893612at2759"/>
<feature type="region of interest" description="Disordered" evidence="1">
    <location>
        <begin position="85"/>
        <end position="115"/>
    </location>
</feature>
<dbReference type="Proteomes" id="UP000825935">
    <property type="component" value="Chromosome 3"/>
</dbReference>
<evidence type="ECO:0000259" key="2">
    <source>
        <dbReference type="Pfam" id="PF04782"/>
    </source>
</evidence>
<dbReference type="PANTHER" id="PTHR21450:SF23">
    <property type="entry name" value="PROTEIN ALTERED PHOSPHATE STARVATION RESPONSE 1"/>
    <property type="match status" value="1"/>
</dbReference>
<accession>A0A8T2V441</accession>
<evidence type="ECO:0008006" key="6">
    <source>
        <dbReference type="Google" id="ProtNLM"/>
    </source>
</evidence>
<feature type="compositionally biased region" description="Low complexity" evidence="1">
    <location>
        <begin position="138"/>
        <end position="154"/>
    </location>
</feature>
<feature type="domain" description="DUF632" evidence="2">
    <location>
        <begin position="399"/>
        <end position="704"/>
    </location>
</feature>
<feature type="compositionally biased region" description="Low complexity" evidence="1">
    <location>
        <begin position="88"/>
        <end position="102"/>
    </location>
</feature>
<evidence type="ECO:0000256" key="1">
    <source>
        <dbReference type="SAM" id="MobiDB-lite"/>
    </source>
</evidence>
<feature type="compositionally biased region" description="Basic and acidic residues" evidence="1">
    <location>
        <begin position="344"/>
        <end position="355"/>
    </location>
</feature>
<feature type="compositionally biased region" description="Basic and acidic residues" evidence="1">
    <location>
        <begin position="738"/>
        <end position="748"/>
    </location>
</feature>
<gene>
    <name evidence="4" type="ORF">KP509_03G064300</name>
</gene>
<sequence length="841" mass="94547">MGCTTSRLDESDVIRQCKERRKAIKEAVRFRQDFAEAHAEYIQALKSVGLALRRFSEGDVSDTSPKSPNTPLLTFQESSHVLTLNAGSSPQRSHSCCSSSTSSPPPTPPSVLHPIPVEVAPPPPVKIASPILLPTIPSSIPSPPSSRASRFSQSSPPPLTEASSPHRSVVESAPPSRPVSGMGSPNGINDFSRTFYSPYRDDLSGGYYMAFPSSDHAIYSSPPMPSPPRNNSWFSYDIFDAPPIPYNLLEQRRRRQDGGTMYDMDDYDDGFYNAPTTSIVAQQVHKEEVTLGVKKDSTKEDNVIEEPKSVPGAEEATEGKEIPPNPLLEPLKADVSEKPSSTPKEAETETPKENPEVEIEEPIPMVPSPEELRIVEVELNVASPPKRELAVVTNSGRDLAEAVKHIHVYFNRACRSGKDVSSILETQIVYRHFGFEDQKDNAKLFNAITAHWSRKASVAVRDAYEDNDTPQCGMFGSHASTLERLYAWEKKLYDEVKAGEMIRISFDQKCQQLHDLDAKGGDPVAIDKTRASLKKLDTRLIVALRTIHLASMRIQKLTNEELYPQLMELLGGLMSMWNVMWECHKAQAVVAAETQSLENSVAANEASETHIKATCQLEYELERWQVHFQRWISAQKHYIKALHMWMSKCHFEPERDSKGRAISPCRSGKPAIFYLLLNWMDALMKFEKPQEAVDAICNFSVVVHSLEVEQAGELDLKKNVERSAKELDYSTRSLKRLEGSYSEHKGESNGDTEDNTSKRSAIQLRREDVDSRRNLVELNKQRHLEVMFDRKEKTLSRFRDHLPLVFESMATFAKEAAKIYAKLLPEDSPAREIEVDNYHLN</sequence>
<keyword evidence="5" id="KW-1185">Reference proteome</keyword>
<name>A0A8T2V441_CERRI</name>
<dbReference type="Pfam" id="PF04783">
    <property type="entry name" value="DUF630"/>
    <property type="match status" value="1"/>
</dbReference>
<evidence type="ECO:0000313" key="4">
    <source>
        <dbReference type="EMBL" id="KAH7441970.1"/>
    </source>
</evidence>
<feature type="region of interest" description="Disordered" evidence="1">
    <location>
        <begin position="738"/>
        <end position="761"/>
    </location>
</feature>
<feature type="region of interest" description="Disordered" evidence="1">
    <location>
        <begin position="291"/>
        <end position="362"/>
    </location>
</feature>